<dbReference type="Pfam" id="PF07715">
    <property type="entry name" value="Plug"/>
    <property type="match status" value="1"/>
</dbReference>
<evidence type="ECO:0000256" key="7">
    <source>
        <dbReference type="ARBA" id="ARBA00023237"/>
    </source>
</evidence>
<evidence type="ECO:0000313" key="13">
    <source>
        <dbReference type="Proteomes" id="UP000501602"/>
    </source>
</evidence>
<feature type="domain" description="TonB-dependent receptor plug" evidence="11">
    <location>
        <begin position="46"/>
        <end position="149"/>
    </location>
</feature>
<dbReference type="AlphaFoldDB" id="A0A6H1UDW4"/>
<evidence type="ECO:0000256" key="1">
    <source>
        <dbReference type="ARBA" id="ARBA00004571"/>
    </source>
</evidence>
<comment type="subcellular location">
    <subcellularLocation>
        <location evidence="1 8">Cell outer membrane</location>
        <topology evidence="1 8">Multi-pass membrane protein</topology>
    </subcellularLocation>
</comment>
<keyword evidence="13" id="KW-1185">Reference proteome</keyword>
<keyword evidence="5 10" id="KW-0732">Signal</keyword>
<dbReference type="InterPro" id="IPR036942">
    <property type="entry name" value="Beta-barrel_TonB_sf"/>
</dbReference>
<comment type="similarity">
    <text evidence="8">Belongs to the TonB-dependent receptor family.</text>
</comment>
<name>A0A6H1UDW4_9GAMM</name>
<evidence type="ECO:0000256" key="2">
    <source>
        <dbReference type="ARBA" id="ARBA00022448"/>
    </source>
</evidence>
<feature type="region of interest" description="Disordered" evidence="9">
    <location>
        <begin position="372"/>
        <end position="406"/>
    </location>
</feature>
<feature type="chain" id="PRO_5026255646" evidence="10">
    <location>
        <begin position="24"/>
        <end position="683"/>
    </location>
</feature>
<keyword evidence="3 8" id="KW-1134">Transmembrane beta strand</keyword>
<dbReference type="CDD" id="cd01347">
    <property type="entry name" value="ligand_gated_channel"/>
    <property type="match status" value="1"/>
</dbReference>
<dbReference type="PANTHER" id="PTHR30069">
    <property type="entry name" value="TONB-DEPENDENT OUTER MEMBRANE RECEPTOR"/>
    <property type="match status" value="1"/>
</dbReference>
<dbReference type="Gene3D" id="2.170.130.10">
    <property type="entry name" value="TonB-dependent receptor, plug domain"/>
    <property type="match status" value="1"/>
</dbReference>
<keyword evidence="2 8" id="KW-0813">Transport</keyword>
<feature type="signal peptide" evidence="10">
    <location>
        <begin position="1"/>
        <end position="23"/>
    </location>
</feature>
<dbReference type="InterPro" id="IPR037066">
    <property type="entry name" value="Plug_dom_sf"/>
</dbReference>
<keyword evidence="4 8" id="KW-0812">Transmembrane</keyword>
<evidence type="ECO:0000256" key="3">
    <source>
        <dbReference type="ARBA" id="ARBA00022452"/>
    </source>
</evidence>
<dbReference type="PANTHER" id="PTHR30069:SF29">
    <property type="entry name" value="HEMOGLOBIN AND HEMOGLOBIN-HAPTOGLOBIN-BINDING PROTEIN 1-RELATED"/>
    <property type="match status" value="1"/>
</dbReference>
<dbReference type="SUPFAM" id="SSF56935">
    <property type="entry name" value="Porins"/>
    <property type="match status" value="1"/>
</dbReference>
<evidence type="ECO:0000313" key="12">
    <source>
        <dbReference type="EMBL" id="QIZ77297.1"/>
    </source>
</evidence>
<dbReference type="GO" id="GO:0009279">
    <property type="term" value="C:cell outer membrane"/>
    <property type="evidence" value="ECO:0007669"/>
    <property type="project" value="UniProtKB-SubCell"/>
</dbReference>
<dbReference type="PROSITE" id="PS52016">
    <property type="entry name" value="TONB_DEPENDENT_REC_3"/>
    <property type="match status" value="1"/>
</dbReference>
<proteinExistence type="inferred from homology"/>
<dbReference type="InterPro" id="IPR039426">
    <property type="entry name" value="TonB-dep_rcpt-like"/>
</dbReference>
<keyword evidence="12" id="KW-0675">Receptor</keyword>
<gene>
    <name evidence="12" type="ORF">HER31_10645</name>
</gene>
<dbReference type="EMBL" id="CP051180">
    <property type="protein sequence ID" value="QIZ77297.1"/>
    <property type="molecule type" value="Genomic_DNA"/>
</dbReference>
<evidence type="ECO:0000259" key="11">
    <source>
        <dbReference type="Pfam" id="PF07715"/>
    </source>
</evidence>
<evidence type="ECO:0000256" key="8">
    <source>
        <dbReference type="PROSITE-ProRule" id="PRU01360"/>
    </source>
</evidence>
<dbReference type="InterPro" id="IPR012910">
    <property type="entry name" value="Plug_dom"/>
</dbReference>
<dbReference type="GO" id="GO:0015344">
    <property type="term" value="F:siderophore uptake transmembrane transporter activity"/>
    <property type="evidence" value="ECO:0007669"/>
    <property type="project" value="TreeGrafter"/>
</dbReference>
<evidence type="ECO:0000256" key="4">
    <source>
        <dbReference type="ARBA" id="ARBA00022692"/>
    </source>
</evidence>
<organism evidence="12 13">
    <name type="scientific">Ferrimonas lipolytica</name>
    <dbReference type="NCBI Taxonomy" id="2724191"/>
    <lineage>
        <taxon>Bacteria</taxon>
        <taxon>Pseudomonadati</taxon>
        <taxon>Pseudomonadota</taxon>
        <taxon>Gammaproteobacteria</taxon>
        <taxon>Alteromonadales</taxon>
        <taxon>Ferrimonadaceae</taxon>
        <taxon>Ferrimonas</taxon>
    </lineage>
</organism>
<protein>
    <submittedName>
        <fullName evidence="12">TonB-dependent receptor</fullName>
    </submittedName>
</protein>
<evidence type="ECO:0000256" key="9">
    <source>
        <dbReference type="SAM" id="MobiDB-lite"/>
    </source>
</evidence>
<feature type="region of interest" description="Disordered" evidence="9">
    <location>
        <begin position="195"/>
        <end position="228"/>
    </location>
</feature>
<accession>A0A6H1UDW4</accession>
<evidence type="ECO:0000256" key="10">
    <source>
        <dbReference type="SAM" id="SignalP"/>
    </source>
</evidence>
<evidence type="ECO:0000256" key="5">
    <source>
        <dbReference type="ARBA" id="ARBA00022729"/>
    </source>
</evidence>
<keyword evidence="6 8" id="KW-0472">Membrane</keyword>
<keyword evidence="7 8" id="KW-0998">Cell outer membrane</keyword>
<dbReference type="Gene3D" id="2.40.170.20">
    <property type="entry name" value="TonB-dependent receptor, beta-barrel domain"/>
    <property type="match status" value="1"/>
</dbReference>
<dbReference type="RefSeq" id="WP_168660558.1">
    <property type="nucleotide sequence ID" value="NZ_CP051180.1"/>
</dbReference>
<reference evidence="12 13" key="1">
    <citation type="submission" date="2020-04" db="EMBL/GenBank/DDBJ databases">
        <title>Ferrimonas sp. S7 isolated from sea water.</title>
        <authorList>
            <person name="Bae S.S."/>
            <person name="Baek K."/>
        </authorList>
    </citation>
    <scope>NUCLEOTIDE SEQUENCE [LARGE SCALE GENOMIC DNA]</scope>
    <source>
        <strain evidence="12 13">S7</strain>
    </source>
</reference>
<dbReference type="Proteomes" id="UP000501602">
    <property type="component" value="Chromosome"/>
</dbReference>
<dbReference type="KEGG" id="fes:HER31_10645"/>
<feature type="compositionally biased region" description="Gly residues" evidence="9">
    <location>
        <begin position="374"/>
        <end position="397"/>
    </location>
</feature>
<feature type="compositionally biased region" description="Basic and acidic residues" evidence="9">
    <location>
        <begin position="216"/>
        <end position="228"/>
    </location>
</feature>
<evidence type="ECO:0000256" key="6">
    <source>
        <dbReference type="ARBA" id="ARBA00023136"/>
    </source>
</evidence>
<sequence length="683" mass="74571">MDMMSGRISIIAAAVIMAMPVMAEQSTDFGDIEDVIVVRGEAPTAQQLATTSYTIDADAIAQQGALSLDQVLATVPGVFVRTGGQGRPLIDIRGFKTRHALLLINGVPANASYDGQFDTRSIPASRIERVVVSMGPSSLLYGNGGNAGIINVITKRGNDDAPTVAAQVGGGNDGRWLADVSAATQTDATDFMISYSGTGSDGSNMPDDFDFSDNEDGGRRDNSDDENHKIYSSAGWQVNSATKLALTVEYQESEWGIPSSLEELSDNKSKSKYERIDEQNSGGIQLSGDHQLNGNMALRGYVYYNQLDEIANAYEDGNYETITETTDSRSKNQGANLQFLIENGAHLFTTAFIYENQRYQASLCEPTTISISGDGSGGGSGGGSGSGGGDGSGGGSGDNDSSNCSNSSHSMDLYNVVAEYQWQPTQSYGATAGASWHYNDISKESDYSGLVSGYLYLTDVTKLSTSVARKVRFATLKNLFEPSKGNEDLEAEVTEHLEIGLAHQFNPSNQVELSLYHSDIDNYIEKDELNGNIYRNFAKYRFQGVDATWRNRDLSKLDIDIAYSYLDAENRDPEDSSRDQLQNRPKHQIQTSFVGYLPWDITTRLDASWVMDVVDYYENKDKEMVKIDSGDYTVVDLTVSQPLPMKGWSWQAGITNLLDEEYSQSVDLLSPGREWLVSIKAEF</sequence>
<dbReference type="GO" id="GO:0044718">
    <property type="term" value="P:siderophore transmembrane transport"/>
    <property type="evidence" value="ECO:0007669"/>
    <property type="project" value="TreeGrafter"/>
</dbReference>